<protein>
    <submittedName>
        <fullName evidence="1">Uncharacterized protein</fullName>
    </submittedName>
</protein>
<evidence type="ECO:0000313" key="1">
    <source>
        <dbReference type="EMBL" id="SES28490.1"/>
    </source>
</evidence>
<dbReference type="Proteomes" id="UP000198885">
    <property type="component" value="Unassembled WGS sequence"/>
</dbReference>
<organism evidence="1 2">
    <name type="scientific">Tranquillimonas rosea</name>
    <dbReference type="NCBI Taxonomy" id="641238"/>
    <lineage>
        <taxon>Bacteria</taxon>
        <taxon>Pseudomonadati</taxon>
        <taxon>Pseudomonadota</taxon>
        <taxon>Alphaproteobacteria</taxon>
        <taxon>Rhodobacterales</taxon>
        <taxon>Roseobacteraceae</taxon>
        <taxon>Tranquillimonas</taxon>
    </lineage>
</organism>
<evidence type="ECO:0000313" key="2">
    <source>
        <dbReference type="Proteomes" id="UP000198885"/>
    </source>
</evidence>
<name>A0A1H9W3G1_9RHOB</name>
<reference evidence="1 2" key="1">
    <citation type="submission" date="2016-10" db="EMBL/GenBank/DDBJ databases">
        <authorList>
            <person name="de Groot N.N."/>
        </authorList>
    </citation>
    <scope>NUCLEOTIDE SEQUENCE [LARGE SCALE GENOMIC DNA]</scope>
    <source>
        <strain evidence="1 2">DSM 23042</strain>
    </source>
</reference>
<dbReference type="OrthoDB" id="7772846at2"/>
<accession>A0A1H9W3G1</accession>
<dbReference type="STRING" id="641238.SAMN04490244_10964"/>
<keyword evidence="2" id="KW-1185">Reference proteome</keyword>
<sequence>MSEVTLTETRIADGVWQGVLRTPQAEAPALAAFHGDRPLPSPEVTADRGDGTLWLVRVPIPPEVLNDGLQSVIITEAASGEVLASCAIAMGEGLDQDLRAEVSLLRAELDMLKRAFRRHCVEAHEGGA</sequence>
<gene>
    <name evidence="1" type="ORF">SAMN04490244_10964</name>
</gene>
<proteinExistence type="predicted"/>
<dbReference type="AlphaFoldDB" id="A0A1H9W3G1"/>
<dbReference type="EMBL" id="FOGU01000009">
    <property type="protein sequence ID" value="SES28490.1"/>
    <property type="molecule type" value="Genomic_DNA"/>
</dbReference>